<accession>A0AB34J5Y0</accession>
<keyword evidence="4" id="KW-1185">Reference proteome</keyword>
<feature type="domain" description="STI1" evidence="2">
    <location>
        <begin position="95"/>
        <end position="132"/>
    </location>
</feature>
<dbReference type="EMBL" id="JBGBPQ010000013">
    <property type="protein sequence ID" value="KAL1511949.1"/>
    <property type="molecule type" value="Genomic_DNA"/>
</dbReference>
<feature type="domain" description="STI1" evidence="2">
    <location>
        <begin position="58"/>
        <end position="91"/>
    </location>
</feature>
<sequence length="285" mass="30321">MRVICILATLWAPSAHAQLRPRRVGVDSYGEQASAADSGGNEMAELMAKLAKGGGMGGAGLSEMMNNPELAEMMNDPEAMQKMMAKGMEAMMGANPAMAEKLPEMMKGMEAMMKANPEVAELMKDPSKLQEKMAEVAELMNSDEGRAMSSRMMQEIESVLSDPEKLRQGLEQFSTNPMLKGLADAVPGLKEVLEDPDLMAKSIEEAQAAISQVGGFKGMQEKLAEMAGGEDGINPMASLLKAMAGGDTFEGLGADSNLQERVRGQLAAMLQGNEGAFASGDLDEY</sequence>
<dbReference type="InterPro" id="IPR006636">
    <property type="entry name" value="STI1_HS-bd"/>
</dbReference>
<dbReference type="SMART" id="SM00727">
    <property type="entry name" value="STI1"/>
    <property type="match status" value="3"/>
</dbReference>
<feature type="signal peptide" evidence="1">
    <location>
        <begin position="1"/>
        <end position="17"/>
    </location>
</feature>
<protein>
    <recommendedName>
        <fullName evidence="2">STI1 domain-containing protein</fullName>
    </recommendedName>
</protein>
<proteinExistence type="predicted"/>
<comment type="caution">
    <text evidence="3">The sequence shown here is derived from an EMBL/GenBank/DDBJ whole genome shotgun (WGS) entry which is preliminary data.</text>
</comment>
<feature type="domain" description="STI1" evidence="2">
    <location>
        <begin position="176"/>
        <end position="210"/>
    </location>
</feature>
<evidence type="ECO:0000259" key="2">
    <source>
        <dbReference type="SMART" id="SM00727"/>
    </source>
</evidence>
<reference evidence="3 4" key="1">
    <citation type="journal article" date="2024" name="Science">
        <title>Giant polyketide synthase enzymes in the biosynthesis of giant marine polyether toxins.</title>
        <authorList>
            <person name="Fallon T.R."/>
            <person name="Shende V.V."/>
            <person name="Wierzbicki I.H."/>
            <person name="Pendleton A.L."/>
            <person name="Watervoot N.F."/>
            <person name="Auber R.P."/>
            <person name="Gonzalez D.J."/>
            <person name="Wisecaver J.H."/>
            <person name="Moore B.S."/>
        </authorList>
    </citation>
    <scope>NUCLEOTIDE SEQUENCE [LARGE SCALE GENOMIC DNA]</scope>
    <source>
        <strain evidence="3 4">12B1</strain>
    </source>
</reference>
<feature type="chain" id="PRO_5044281672" description="STI1 domain-containing protein" evidence="1">
    <location>
        <begin position="18"/>
        <end position="285"/>
    </location>
</feature>
<evidence type="ECO:0000256" key="1">
    <source>
        <dbReference type="SAM" id="SignalP"/>
    </source>
</evidence>
<organism evidence="3 4">
    <name type="scientific">Prymnesium parvum</name>
    <name type="common">Toxic golden alga</name>
    <dbReference type="NCBI Taxonomy" id="97485"/>
    <lineage>
        <taxon>Eukaryota</taxon>
        <taxon>Haptista</taxon>
        <taxon>Haptophyta</taxon>
        <taxon>Prymnesiophyceae</taxon>
        <taxon>Prymnesiales</taxon>
        <taxon>Prymnesiaceae</taxon>
        <taxon>Prymnesium</taxon>
    </lineage>
</organism>
<evidence type="ECO:0000313" key="4">
    <source>
        <dbReference type="Proteomes" id="UP001515480"/>
    </source>
</evidence>
<name>A0AB34J5Y0_PRYPA</name>
<dbReference type="Proteomes" id="UP001515480">
    <property type="component" value="Unassembled WGS sequence"/>
</dbReference>
<gene>
    <name evidence="3" type="ORF">AB1Y20_005229</name>
</gene>
<evidence type="ECO:0000313" key="3">
    <source>
        <dbReference type="EMBL" id="KAL1511949.1"/>
    </source>
</evidence>
<keyword evidence="1" id="KW-0732">Signal</keyword>
<dbReference type="AlphaFoldDB" id="A0AB34J5Y0"/>